<evidence type="ECO:0000256" key="6">
    <source>
        <dbReference type="ARBA" id="ARBA00022989"/>
    </source>
</evidence>
<dbReference type="PROSITE" id="PS50893">
    <property type="entry name" value="ABC_TRANSPORTER_2"/>
    <property type="match status" value="1"/>
</dbReference>
<evidence type="ECO:0000256" key="7">
    <source>
        <dbReference type="ARBA" id="ARBA00023136"/>
    </source>
</evidence>
<evidence type="ECO:0000313" key="11">
    <source>
        <dbReference type="EMBL" id="TDF94864.1"/>
    </source>
</evidence>
<organism evidence="11 12">
    <name type="scientific">Paenibacillus piri</name>
    <dbReference type="NCBI Taxonomy" id="2547395"/>
    <lineage>
        <taxon>Bacteria</taxon>
        <taxon>Bacillati</taxon>
        <taxon>Bacillota</taxon>
        <taxon>Bacilli</taxon>
        <taxon>Bacillales</taxon>
        <taxon>Paenibacillaceae</taxon>
        <taxon>Paenibacillus</taxon>
    </lineage>
</organism>
<comment type="caution">
    <text evidence="11">The sequence shown here is derived from an EMBL/GenBank/DDBJ whole genome shotgun (WGS) entry which is preliminary data.</text>
</comment>
<dbReference type="SUPFAM" id="SSF52540">
    <property type="entry name" value="P-loop containing nucleoside triphosphate hydrolases"/>
    <property type="match status" value="1"/>
</dbReference>
<dbReference type="InterPro" id="IPR011527">
    <property type="entry name" value="ABC1_TM_dom"/>
</dbReference>
<evidence type="ECO:0000259" key="9">
    <source>
        <dbReference type="PROSITE" id="PS50893"/>
    </source>
</evidence>
<dbReference type="GO" id="GO:0005524">
    <property type="term" value="F:ATP binding"/>
    <property type="evidence" value="ECO:0007669"/>
    <property type="project" value="UniProtKB-KW"/>
</dbReference>
<dbReference type="GO" id="GO:0016887">
    <property type="term" value="F:ATP hydrolysis activity"/>
    <property type="evidence" value="ECO:0007669"/>
    <property type="project" value="InterPro"/>
</dbReference>
<feature type="transmembrane region" description="Helical" evidence="8">
    <location>
        <begin position="17"/>
        <end position="39"/>
    </location>
</feature>
<evidence type="ECO:0000313" key="12">
    <source>
        <dbReference type="Proteomes" id="UP000295636"/>
    </source>
</evidence>
<reference evidence="11 12" key="1">
    <citation type="submission" date="2019-03" db="EMBL/GenBank/DDBJ databases">
        <title>This is whole genome sequence of Paenibacillus sp MS74 strain.</title>
        <authorList>
            <person name="Trinh H.N."/>
        </authorList>
    </citation>
    <scope>NUCLEOTIDE SEQUENCE [LARGE SCALE GENOMIC DNA]</scope>
    <source>
        <strain evidence="11 12">MS74</strain>
    </source>
</reference>
<dbReference type="CDD" id="cd03251">
    <property type="entry name" value="ABCC_MsbA"/>
    <property type="match status" value="1"/>
</dbReference>
<dbReference type="AlphaFoldDB" id="A0A4V2ZSX4"/>
<keyword evidence="12" id="KW-1185">Reference proteome</keyword>
<evidence type="ECO:0000256" key="3">
    <source>
        <dbReference type="ARBA" id="ARBA00022692"/>
    </source>
</evidence>
<sequence>MDILKKFLAYYKPYKKVLFADLFFASLASMAVLAYPMLVNQITKNAISEHGIDLALVVKMIVLFLFLMVVEYGSNFYTDYCGHAMGAKIESDMRSDLFRHVQKLSFQYHDNTRTGQLMSRITTDLFDISELAHHGPEDTVISLVRIVGSFIILVNINGMLTLTIFLILPVMIVFAYHYSIKVKNALKKNKERIADINSQIEDSLSGIRVVQSFANEEIEMDKFKGSNRRFLESRKNGYKVEALFFNGLTGFISFINISVVVVGALLISYNQLQLTELITFLLYLNTLVDPVKRLVNFTQNLQNGAAGFERFMEILAIEPDITDAQDAATLSKVKGKVEFVDVGFQYGSESNYVFRNINITANPGEYIALVGSSGVGKTTLCSLIPRFYETSEGTIQIDGTDIKTVQLKSLRDHIGIVQQDVYLFSGTIKENILYGKPGASDEEMINAAKHANAHEFIMGLPGGYNANIGQRGVKLSGGQKQRLSIARVFLKNPSILIFDEATSALDNESESVVQESFEKLARNRTTFVIAHRLSTIKNADRIIVLSEKGIAEEGTHAKLLEKKGIYEKLYTMQFN</sequence>
<keyword evidence="3 8" id="KW-0812">Transmembrane</keyword>
<dbReference type="PANTHER" id="PTHR43394">
    <property type="entry name" value="ATP-DEPENDENT PERMEASE MDL1, MITOCHONDRIAL"/>
    <property type="match status" value="1"/>
</dbReference>
<evidence type="ECO:0000256" key="4">
    <source>
        <dbReference type="ARBA" id="ARBA00022741"/>
    </source>
</evidence>
<dbReference type="Pfam" id="PF00005">
    <property type="entry name" value="ABC_tran"/>
    <property type="match status" value="1"/>
</dbReference>
<dbReference type="Proteomes" id="UP000295636">
    <property type="component" value="Unassembled WGS sequence"/>
</dbReference>
<accession>A0A4V2ZSX4</accession>
<feature type="transmembrane region" description="Helical" evidence="8">
    <location>
        <begin position="150"/>
        <end position="178"/>
    </location>
</feature>
<dbReference type="GO" id="GO:0005886">
    <property type="term" value="C:plasma membrane"/>
    <property type="evidence" value="ECO:0007669"/>
    <property type="project" value="UniProtKB-SubCell"/>
</dbReference>
<dbReference type="InterPro" id="IPR003593">
    <property type="entry name" value="AAA+_ATPase"/>
</dbReference>
<protein>
    <submittedName>
        <fullName evidence="11">ABC transporter ATP-binding protein</fullName>
    </submittedName>
</protein>
<comment type="subcellular location">
    <subcellularLocation>
        <location evidence="1">Cell membrane</location>
        <topology evidence="1">Multi-pass membrane protein</topology>
    </subcellularLocation>
</comment>
<feature type="domain" description="ABC transporter" evidence="9">
    <location>
        <begin position="337"/>
        <end position="572"/>
    </location>
</feature>
<dbReference type="InterPro" id="IPR036640">
    <property type="entry name" value="ABC1_TM_sf"/>
</dbReference>
<dbReference type="EMBL" id="SMRT01000012">
    <property type="protein sequence ID" value="TDF94864.1"/>
    <property type="molecule type" value="Genomic_DNA"/>
</dbReference>
<dbReference type="InterPro" id="IPR039421">
    <property type="entry name" value="Type_1_exporter"/>
</dbReference>
<name>A0A4V2ZSX4_9BACL</name>
<dbReference type="PROSITE" id="PS50929">
    <property type="entry name" value="ABC_TM1F"/>
    <property type="match status" value="1"/>
</dbReference>
<dbReference type="InterPro" id="IPR027417">
    <property type="entry name" value="P-loop_NTPase"/>
</dbReference>
<dbReference type="Gene3D" id="3.40.50.300">
    <property type="entry name" value="P-loop containing nucleotide triphosphate hydrolases"/>
    <property type="match status" value="1"/>
</dbReference>
<dbReference type="InterPro" id="IPR003439">
    <property type="entry name" value="ABC_transporter-like_ATP-bd"/>
</dbReference>
<dbReference type="SUPFAM" id="SSF90123">
    <property type="entry name" value="ABC transporter transmembrane region"/>
    <property type="match status" value="1"/>
</dbReference>
<evidence type="ECO:0000256" key="5">
    <source>
        <dbReference type="ARBA" id="ARBA00022840"/>
    </source>
</evidence>
<proteinExistence type="inferred from homology"/>
<dbReference type="SMART" id="SM00382">
    <property type="entry name" value="AAA"/>
    <property type="match status" value="1"/>
</dbReference>
<keyword evidence="5 11" id="KW-0067">ATP-binding</keyword>
<dbReference type="GO" id="GO:0015421">
    <property type="term" value="F:ABC-type oligopeptide transporter activity"/>
    <property type="evidence" value="ECO:0007669"/>
    <property type="project" value="TreeGrafter"/>
</dbReference>
<dbReference type="CDD" id="cd18549">
    <property type="entry name" value="ABC_6TM_YwjA_like"/>
    <property type="match status" value="1"/>
</dbReference>
<evidence type="ECO:0000256" key="2">
    <source>
        <dbReference type="ARBA" id="ARBA00005417"/>
    </source>
</evidence>
<dbReference type="FunFam" id="3.40.50.300:FF:000218">
    <property type="entry name" value="Multidrug ABC transporter ATP-binding protein"/>
    <property type="match status" value="1"/>
</dbReference>
<dbReference type="OrthoDB" id="9770415at2"/>
<keyword evidence="4" id="KW-0547">Nucleotide-binding</keyword>
<dbReference type="RefSeq" id="WP_133232583.1">
    <property type="nucleotide sequence ID" value="NZ_SMRT01000012.1"/>
</dbReference>
<dbReference type="PANTHER" id="PTHR43394:SF1">
    <property type="entry name" value="ATP-BINDING CASSETTE SUB-FAMILY B MEMBER 10, MITOCHONDRIAL"/>
    <property type="match status" value="1"/>
</dbReference>
<dbReference type="PROSITE" id="PS00211">
    <property type="entry name" value="ABC_TRANSPORTER_1"/>
    <property type="match status" value="1"/>
</dbReference>
<gene>
    <name evidence="11" type="ORF">E1757_23230</name>
</gene>
<keyword evidence="7 8" id="KW-0472">Membrane</keyword>
<dbReference type="Pfam" id="PF00664">
    <property type="entry name" value="ABC_membrane"/>
    <property type="match status" value="1"/>
</dbReference>
<feature type="transmembrane region" description="Helical" evidence="8">
    <location>
        <begin position="243"/>
        <end position="269"/>
    </location>
</feature>
<feature type="transmembrane region" description="Helical" evidence="8">
    <location>
        <begin position="51"/>
        <end position="70"/>
    </location>
</feature>
<comment type="similarity">
    <text evidence="2">Belongs to the ABC transporter superfamily.</text>
</comment>
<dbReference type="InterPro" id="IPR017871">
    <property type="entry name" value="ABC_transporter-like_CS"/>
</dbReference>
<dbReference type="Gene3D" id="1.20.1560.10">
    <property type="entry name" value="ABC transporter type 1, transmembrane domain"/>
    <property type="match status" value="1"/>
</dbReference>
<evidence type="ECO:0000259" key="10">
    <source>
        <dbReference type="PROSITE" id="PS50929"/>
    </source>
</evidence>
<feature type="domain" description="ABC transmembrane type-1" evidence="10">
    <location>
        <begin position="22"/>
        <end position="303"/>
    </location>
</feature>
<evidence type="ECO:0000256" key="1">
    <source>
        <dbReference type="ARBA" id="ARBA00004651"/>
    </source>
</evidence>
<evidence type="ECO:0000256" key="8">
    <source>
        <dbReference type="SAM" id="Phobius"/>
    </source>
</evidence>
<keyword evidence="6 8" id="KW-1133">Transmembrane helix</keyword>